<feature type="domain" description="HTH tetR-type" evidence="3">
    <location>
        <begin position="8"/>
        <end position="68"/>
    </location>
</feature>
<feature type="DNA-binding region" description="H-T-H motif" evidence="2">
    <location>
        <begin position="31"/>
        <end position="50"/>
    </location>
</feature>
<dbReference type="EMBL" id="AZGI01000015">
    <property type="protein sequence ID" value="KRM40534.1"/>
    <property type="molecule type" value="Genomic_DNA"/>
</dbReference>
<organism evidence="4 5">
    <name type="scientific">Lactobacillus hamsteri DSM 5661 = JCM 6256</name>
    <dbReference type="NCBI Taxonomy" id="1423754"/>
    <lineage>
        <taxon>Bacteria</taxon>
        <taxon>Bacillati</taxon>
        <taxon>Bacillota</taxon>
        <taxon>Bacilli</taxon>
        <taxon>Lactobacillales</taxon>
        <taxon>Lactobacillaceae</taxon>
        <taxon>Lactobacillus</taxon>
    </lineage>
</organism>
<proteinExistence type="predicted"/>
<dbReference type="PANTHER" id="PTHR43479:SF16">
    <property type="entry name" value="HTH TETR-TYPE DOMAIN-CONTAINING PROTEIN"/>
    <property type="match status" value="1"/>
</dbReference>
<dbReference type="PANTHER" id="PTHR43479">
    <property type="entry name" value="ACREF/ENVCD OPERON REPRESSOR-RELATED"/>
    <property type="match status" value="1"/>
</dbReference>
<dbReference type="InterPro" id="IPR050624">
    <property type="entry name" value="HTH-type_Tx_Regulator"/>
</dbReference>
<dbReference type="RefSeq" id="WP_025080465.1">
    <property type="nucleotide sequence ID" value="NZ_AZGI01000015.1"/>
</dbReference>
<reference evidence="4 5" key="1">
    <citation type="journal article" date="2015" name="Genome Announc.">
        <title>Expanding the biotechnology potential of lactobacilli through comparative genomics of 213 strains and associated genera.</title>
        <authorList>
            <person name="Sun Z."/>
            <person name="Harris H.M."/>
            <person name="McCann A."/>
            <person name="Guo C."/>
            <person name="Argimon S."/>
            <person name="Zhang W."/>
            <person name="Yang X."/>
            <person name="Jeffery I.B."/>
            <person name="Cooney J.C."/>
            <person name="Kagawa T.F."/>
            <person name="Liu W."/>
            <person name="Song Y."/>
            <person name="Salvetti E."/>
            <person name="Wrobel A."/>
            <person name="Rasinkangas P."/>
            <person name="Parkhill J."/>
            <person name="Rea M.C."/>
            <person name="O'Sullivan O."/>
            <person name="Ritari J."/>
            <person name="Douillard F.P."/>
            <person name="Paul Ross R."/>
            <person name="Yang R."/>
            <person name="Briner A.E."/>
            <person name="Felis G.E."/>
            <person name="de Vos W.M."/>
            <person name="Barrangou R."/>
            <person name="Klaenhammer T.R."/>
            <person name="Caufield P.W."/>
            <person name="Cui Y."/>
            <person name="Zhang H."/>
            <person name="O'Toole P.W."/>
        </authorList>
    </citation>
    <scope>NUCLEOTIDE SEQUENCE [LARGE SCALE GENOMIC DNA]</scope>
    <source>
        <strain evidence="4 5">DSM 5661</strain>
    </source>
</reference>
<dbReference type="OrthoDB" id="9810250at2"/>
<comment type="caution">
    <text evidence="4">The sequence shown here is derived from an EMBL/GenBank/DDBJ whole genome shotgun (WGS) entry which is preliminary data.</text>
</comment>
<dbReference type="AlphaFoldDB" id="A0A0R1YLG8"/>
<evidence type="ECO:0000256" key="1">
    <source>
        <dbReference type="ARBA" id="ARBA00023125"/>
    </source>
</evidence>
<dbReference type="PATRIC" id="fig|1423754.3.peg.578"/>
<evidence type="ECO:0000313" key="5">
    <source>
        <dbReference type="Proteomes" id="UP000051223"/>
    </source>
</evidence>
<evidence type="ECO:0000313" key="4">
    <source>
        <dbReference type="EMBL" id="KRM40534.1"/>
    </source>
</evidence>
<dbReference type="PROSITE" id="PS50977">
    <property type="entry name" value="HTH_TETR_2"/>
    <property type="match status" value="1"/>
</dbReference>
<dbReference type="Pfam" id="PF00440">
    <property type="entry name" value="TetR_N"/>
    <property type="match status" value="1"/>
</dbReference>
<keyword evidence="5" id="KW-1185">Reference proteome</keyword>
<dbReference type="InterPro" id="IPR009057">
    <property type="entry name" value="Homeodomain-like_sf"/>
</dbReference>
<dbReference type="Gene3D" id="1.10.357.10">
    <property type="entry name" value="Tetracycline Repressor, domain 2"/>
    <property type="match status" value="1"/>
</dbReference>
<dbReference type="Proteomes" id="UP000051223">
    <property type="component" value="Unassembled WGS sequence"/>
</dbReference>
<sequence length="210" mass="24805">MEKTIQYHRTSRDIIQACWTLLKEENFNKITVKQILDKAMISRSTFYQHFSDKYEIIEYVEKQYLIEFMKLVNSMAILSKKEDTNLKFDQIDKKATEFFEKNNEHLKLLFEIDETDLNFRYKLRKTISEYISNTTPNLNELELALLSAQAVEYIVYYINHTNEVKNFARTMIDGQITVFLTILGININSTNGGNIKEKLNNLMINYPGNK</sequence>
<name>A0A0R1YLG8_9LACO</name>
<dbReference type="SUPFAM" id="SSF46689">
    <property type="entry name" value="Homeodomain-like"/>
    <property type="match status" value="1"/>
</dbReference>
<dbReference type="InterPro" id="IPR001647">
    <property type="entry name" value="HTH_TetR"/>
</dbReference>
<dbReference type="eggNOG" id="COG1309">
    <property type="taxonomic scope" value="Bacteria"/>
</dbReference>
<keyword evidence="1 2" id="KW-0238">DNA-binding</keyword>
<protein>
    <recommendedName>
        <fullName evidence="3">HTH tetR-type domain-containing protein</fullName>
    </recommendedName>
</protein>
<accession>A0A0R1YLG8</accession>
<dbReference type="STRING" id="1423754.FC39_GL000558"/>
<evidence type="ECO:0000256" key="2">
    <source>
        <dbReference type="PROSITE-ProRule" id="PRU00335"/>
    </source>
</evidence>
<evidence type="ECO:0000259" key="3">
    <source>
        <dbReference type="PROSITE" id="PS50977"/>
    </source>
</evidence>
<gene>
    <name evidence="4" type="ORF">FC39_GL000558</name>
</gene>
<dbReference type="GO" id="GO:0003677">
    <property type="term" value="F:DNA binding"/>
    <property type="evidence" value="ECO:0007669"/>
    <property type="project" value="UniProtKB-UniRule"/>
</dbReference>